<reference evidence="11 12" key="1">
    <citation type="journal article" date="2006" name="Proc. Natl. Acad. Sci. U.S.A.">
        <title>The partitioned Rhizobium etli genome: genetic and metabolic redundancy in seven interacting replicons.</title>
        <authorList>
            <person name="Gonzalez V."/>
            <person name="Santamaria R.I."/>
            <person name="Bustos P."/>
            <person name="Hernandez-Gonzalez I."/>
            <person name="Medrano-Soto A."/>
            <person name="Moreno-Hagelsieb G."/>
            <person name="Janga S.C."/>
            <person name="Ramirez M.A."/>
            <person name="Jimenez-Jacinto V."/>
            <person name="Collado-Vides J."/>
            <person name="Davila G."/>
        </authorList>
    </citation>
    <scope>NUCLEOTIDE SEQUENCE [LARGE SCALE GENOMIC DNA]</scope>
    <source>
        <strain evidence="12">ATCC 51251 / DSM 11541 / JCM 21823 / NBRC 15573 / CFN 42</strain>
    </source>
</reference>
<organism evidence="11 12">
    <name type="scientific">Rhizobium etli (strain ATCC 51251 / DSM 11541 / JCM 21823 / NBRC 15573 / CFN 42)</name>
    <dbReference type="NCBI Taxonomy" id="347834"/>
    <lineage>
        <taxon>Bacteria</taxon>
        <taxon>Pseudomonadati</taxon>
        <taxon>Pseudomonadota</taxon>
        <taxon>Alphaproteobacteria</taxon>
        <taxon>Hyphomicrobiales</taxon>
        <taxon>Rhizobiaceae</taxon>
        <taxon>Rhizobium/Agrobacterium group</taxon>
        <taxon>Rhizobium</taxon>
    </lineage>
</organism>
<gene>
    <name evidence="11" type="ordered locus">RHE_CH02447</name>
</gene>
<dbReference type="AlphaFoldDB" id="Q2K7G2"/>
<feature type="transmembrane region" description="Helical" evidence="9">
    <location>
        <begin position="93"/>
        <end position="112"/>
    </location>
</feature>
<keyword evidence="4" id="KW-0813">Transport</keyword>
<dbReference type="GO" id="GO:0005886">
    <property type="term" value="C:plasma membrane"/>
    <property type="evidence" value="ECO:0007669"/>
    <property type="project" value="UniProtKB-SubCell"/>
</dbReference>
<keyword evidence="6 9" id="KW-1133">Transmembrane helix</keyword>
<feature type="domain" description="Major facilitator superfamily (MFS) profile" evidence="10">
    <location>
        <begin position="27"/>
        <end position="412"/>
    </location>
</feature>
<dbReference type="InterPro" id="IPR036259">
    <property type="entry name" value="MFS_trans_sf"/>
</dbReference>
<dbReference type="Pfam" id="PF07690">
    <property type="entry name" value="MFS_1"/>
    <property type="match status" value="1"/>
</dbReference>
<evidence type="ECO:0000313" key="12">
    <source>
        <dbReference type="Proteomes" id="UP000001936"/>
    </source>
</evidence>
<feature type="transmembrane region" description="Helical" evidence="9">
    <location>
        <begin position="60"/>
        <end position="81"/>
    </location>
</feature>
<dbReference type="InterPro" id="IPR011701">
    <property type="entry name" value="MFS"/>
</dbReference>
<feature type="region of interest" description="Disordered" evidence="8">
    <location>
        <begin position="1"/>
        <end position="20"/>
    </location>
</feature>
<evidence type="ECO:0000256" key="5">
    <source>
        <dbReference type="ARBA" id="ARBA00022692"/>
    </source>
</evidence>
<protein>
    <submittedName>
        <fullName evidence="11">Multidrug resistance transporter protein</fullName>
    </submittedName>
</protein>
<evidence type="ECO:0000256" key="8">
    <source>
        <dbReference type="SAM" id="MobiDB-lite"/>
    </source>
</evidence>
<dbReference type="HOGENOM" id="CLU_001265_47_1_5"/>
<feature type="transmembrane region" description="Helical" evidence="9">
    <location>
        <begin position="383"/>
        <end position="407"/>
    </location>
</feature>
<dbReference type="InterPro" id="IPR020846">
    <property type="entry name" value="MFS_dom"/>
</dbReference>
<comment type="subcellular location">
    <subcellularLocation>
        <location evidence="2">Membrane</location>
        <topology evidence="2">Multi-pass membrane protein</topology>
    </subcellularLocation>
</comment>
<feature type="transmembrane region" description="Helical" evidence="9">
    <location>
        <begin position="30"/>
        <end position="48"/>
    </location>
</feature>
<feature type="transmembrane region" description="Helical" evidence="9">
    <location>
        <begin position="118"/>
        <end position="138"/>
    </location>
</feature>
<dbReference type="EMBL" id="CP000133">
    <property type="protein sequence ID" value="ABC91224.1"/>
    <property type="molecule type" value="Genomic_DNA"/>
</dbReference>
<dbReference type="GO" id="GO:0022857">
    <property type="term" value="F:transmembrane transporter activity"/>
    <property type="evidence" value="ECO:0007669"/>
    <property type="project" value="InterPro"/>
</dbReference>
<dbReference type="PANTHER" id="PTHR42718">
    <property type="entry name" value="MAJOR FACILITATOR SUPERFAMILY MULTIDRUG TRANSPORTER MFSC"/>
    <property type="match status" value="1"/>
</dbReference>
<feature type="transmembrane region" description="Helical" evidence="9">
    <location>
        <begin position="355"/>
        <end position="377"/>
    </location>
</feature>
<evidence type="ECO:0000259" key="10">
    <source>
        <dbReference type="PROSITE" id="PS50850"/>
    </source>
</evidence>
<feature type="transmembrane region" description="Helical" evidence="9">
    <location>
        <begin position="150"/>
        <end position="169"/>
    </location>
</feature>
<feature type="transmembrane region" description="Helical" evidence="9">
    <location>
        <begin position="294"/>
        <end position="315"/>
    </location>
</feature>
<dbReference type="InterPro" id="IPR001958">
    <property type="entry name" value="Tet-R_TetA/multi-R_MdtG-like"/>
</dbReference>
<sequence length="427" mass="43431">MTGNNSVQTSGSRLTEKTVTTSTAAPRRTILLLLTALSVLPVNIYLPALPNIAATFRADFALVNLSIAGYAIINAVTAIIAGAMSDRYGRRPVALIAVSIFVIASIGCALAPNIGIFLLFRVMQASIAACFCVALVVIKETAGDRQAANRIGYVAMGWAIAPMLGPSFGGVLDEAFGWRAIFVALALLGAAILAISMRELKETAGHASGPKGNYFAAYRQLLSSSRFGAYTLCMACSTGTLYIFLGGASLAAVSSLGGSSAKLGFFMGMVPAGFILGSYLAARLAGKSLSTTLVIARLSTCMGLLLGLILSISGVTHVLAFFGPCMFIGIGNGLTFPAANLGVMSVRANLAGTAAGLAAAMSIAGAALIASIAGLFLSEAGAVPTLFAMLLTSASLALSAALFAALVDRRRASRVPHGEPAESGSGG</sequence>
<keyword evidence="12" id="KW-1185">Reference proteome</keyword>
<feature type="transmembrane region" description="Helical" evidence="9">
    <location>
        <begin position="227"/>
        <end position="251"/>
    </location>
</feature>
<dbReference type="PROSITE" id="PS00216">
    <property type="entry name" value="SUGAR_TRANSPORT_1"/>
    <property type="match status" value="1"/>
</dbReference>
<evidence type="ECO:0000313" key="11">
    <source>
        <dbReference type="EMBL" id="ABC91224.1"/>
    </source>
</evidence>
<dbReference type="PROSITE" id="PS50850">
    <property type="entry name" value="MFS"/>
    <property type="match status" value="1"/>
</dbReference>
<dbReference type="Proteomes" id="UP000001936">
    <property type="component" value="Chromosome"/>
</dbReference>
<evidence type="ECO:0000256" key="6">
    <source>
        <dbReference type="ARBA" id="ARBA00022989"/>
    </source>
</evidence>
<dbReference type="PRINTS" id="PR01035">
    <property type="entry name" value="TCRTETA"/>
</dbReference>
<feature type="transmembrane region" description="Helical" evidence="9">
    <location>
        <begin position="263"/>
        <end position="282"/>
    </location>
</feature>
<accession>Q2K7G2</accession>
<evidence type="ECO:0000256" key="4">
    <source>
        <dbReference type="ARBA" id="ARBA00022448"/>
    </source>
</evidence>
<dbReference type="SUPFAM" id="SSF103473">
    <property type="entry name" value="MFS general substrate transporter"/>
    <property type="match status" value="1"/>
</dbReference>
<keyword evidence="7 9" id="KW-0472">Membrane</keyword>
<dbReference type="PANTHER" id="PTHR42718:SF9">
    <property type="entry name" value="MAJOR FACILITATOR SUPERFAMILY MULTIDRUG TRANSPORTER MFSC"/>
    <property type="match status" value="1"/>
</dbReference>
<evidence type="ECO:0000256" key="7">
    <source>
        <dbReference type="ARBA" id="ARBA00023136"/>
    </source>
</evidence>
<evidence type="ECO:0000256" key="2">
    <source>
        <dbReference type="ARBA" id="ARBA00004141"/>
    </source>
</evidence>
<feature type="transmembrane region" description="Helical" evidence="9">
    <location>
        <begin position="175"/>
        <end position="195"/>
    </location>
</feature>
<dbReference type="OrthoDB" id="9800416at2"/>
<comment type="function">
    <text evidence="1">Resistance to tetracycline by an active tetracycline efflux. This is an energy-dependent process that decreases the accumulation of the antibiotic in whole cells. This protein functions as a metal-tetracycline/H(+) antiporter.</text>
</comment>
<dbReference type="RefSeq" id="WP_011425703.1">
    <property type="nucleotide sequence ID" value="NC_007761.1"/>
</dbReference>
<dbReference type="InterPro" id="IPR005829">
    <property type="entry name" value="Sugar_transporter_CS"/>
</dbReference>
<evidence type="ECO:0000256" key="3">
    <source>
        <dbReference type="ARBA" id="ARBA00007520"/>
    </source>
</evidence>
<comment type="similarity">
    <text evidence="3">Belongs to the major facilitator superfamily. TCR/Tet family.</text>
</comment>
<evidence type="ECO:0000256" key="1">
    <source>
        <dbReference type="ARBA" id="ARBA00003279"/>
    </source>
</evidence>
<name>Q2K7G2_RHIEC</name>
<dbReference type="eggNOG" id="COG2814">
    <property type="taxonomic scope" value="Bacteria"/>
</dbReference>
<dbReference type="KEGG" id="ret:RHE_CH02447"/>
<dbReference type="Gene3D" id="1.20.1720.10">
    <property type="entry name" value="Multidrug resistance protein D"/>
    <property type="match status" value="1"/>
</dbReference>
<evidence type="ECO:0000256" key="9">
    <source>
        <dbReference type="SAM" id="Phobius"/>
    </source>
</evidence>
<keyword evidence="5 9" id="KW-0812">Transmembrane</keyword>
<feature type="transmembrane region" description="Helical" evidence="9">
    <location>
        <begin position="321"/>
        <end position="343"/>
    </location>
</feature>
<proteinExistence type="inferred from homology"/>